<dbReference type="InterPro" id="IPR053168">
    <property type="entry name" value="Glutamic_endopeptidase"/>
</dbReference>
<dbReference type="EMBL" id="SZYD01000007">
    <property type="protein sequence ID" value="KAD5802714.1"/>
    <property type="molecule type" value="Genomic_DNA"/>
</dbReference>
<name>A0A5N6P0G1_9ASTR</name>
<organism evidence="2 3">
    <name type="scientific">Mikania micrantha</name>
    <name type="common">bitter vine</name>
    <dbReference type="NCBI Taxonomy" id="192012"/>
    <lineage>
        <taxon>Eukaryota</taxon>
        <taxon>Viridiplantae</taxon>
        <taxon>Streptophyta</taxon>
        <taxon>Embryophyta</taxon>
        <taxon>Tracheophyta</taxon>
        <taxon>Spermatophyta</taxon>
        <taxon>Magnoliopsida</taxon>
        <taxon>eudicotyledons</taxon>
        <taxon>Gunneridae</taxon>
        <taxon>Pentapetalae</taxon>
        <taxon>asterids</taxon>
        <taxon>campanulids</taxon>
        <taxon>Asterales</taxon>
        <taxon>Asteraceae</taxon>
        <taxon>Asteroideae</taxon>
        <taxon>Heliantheae alliance</taxon>
        <taxon>Eupatorieae</taxon>
        <taxon>Mikania</taxon>
    </lineage>
</organism>
<dbReference type="PROSITE" id="PS52045">
    <property type="entry name" value="NEPROSIN_PEP_CD"/>
    <property type="match status" value="1"/>
</dbReference>
<dbReference type="OrthoDB" id="1858978at2759"/>
<gene>
    <name evidence="2" type="ORF">E3N88_14074</name>
</gene>
<dbReference type="PANTHER" id="PTHR31589">
    <property type="entry name" value="PROTEIN, PUTATIVE (DUF239)-RELATED-RELATED"/>
    <property type="match status" value="1"/>
</dbReference>
<keyword evidence="3" id="KW-1185">Reference proteome</keyword>
<dbReference type="Pfam" id="PF03080">
    <property type="entry name" value="Neprosin"/>
    <property type="match status" value="1"/>
</dbReference>
<reference evidence="2 3" key="1">
    <citation type="submission" date="2019-05" db="EMBL/GenBank/DDBJ databases">
        <title>Mikania micrantha, genome provides insights into the molecular mechanism of rapid growth.</title>
        <authorList>
            <person name="Liu B."/>
        </authorList>
    </citation>
    <scope>NUCLEOTIDE SEQUENCE [LARGE SCALE GENOMIC DNA]</scope>
    <source>
        <strain evidence="2">NLD-2019</strain>
        <tissue evidence="2">Leaf</tissue>
    </source>
</reference>
<evidence type="ECO:0000259" key="1">
    <source>
        <dbReference type="PROSITE" id="PS52045"/>
    </source>
</evidence>
<accession>A0A5N6P0G1</accession>
<dbReference type="AlphaFoldDB" id="A0A5N6P0G1"/>
<feature type="domain" description="Neprosin PEP catalytic" evidence="1">
    <location>
        <begin position="1"/>
        <end position="174"/>
    </location>
</feature>
<sequence length="174" mass="19285">METPIPGSSSTGPVMDIKTQDATIFDALGLYKRIMRLHLEAAYLLLHKLMDRTQGNWWMQLGETVIGYWPASLFSYLSQSSSLIEWGGEVINVASGGQHTTTQMGSGHFPQEGAGKASYIKDIQIVDEFNTLKTPQGLNPVARKKSCYDILMDMNDDFGSHFFYGGPGRNENCP</sequence>
<evidence type="ECO:0000313" key="2">
    <source>
        <dbReference type="EMBL" id="KAD5802714.1"/>
    </source>
</evidence>
<protein>
    <recommendedName>
        <fullName evidence="1">Neprosin PEP catalytic domain-containing protein</fullName>
    </recommendedName>
</protein>
<dbReference type="InterPro" id="IPR004314">
    <property type="entry name" value="Neprosin"/>
</dbReference>
<comment type="caution">
    <text evidence="2">The sequence shown here is derived from an EMBL/GenBank/DDBJ whole genome shotgun (WGS) entry which is preliminary data.</text>
</comment>
<evidence type="ECO:0000313" key="3">
    <source>
        <dbReference type="Proteomes" id="UP000326396"/>
    </source>
</evidence>
<dbReference type="PANTHER" id="PTHR31589:SF220">
    <property type="entry name" value="NEPROSIN DOMAIN-CONTAINING PROTEIN"/>
    <property type="match status" value="1"/>
</dbReference>
<proteinExistence type="predicted"/>
<dbReference type="Proteomes" id="UP000326396">
    <property type="component" value="Linkage Group LG15"/>
</dbReference>